<dbReference type="PANTHER" id="PTHR47152">
    <property type="entry name" value="SLR2084 PROTEIN-RELATED"/>
    <property type="match status" value="1"/>
</dbReference>
<dbReference type="InterPro" id="IPR012296">
    <property type="entry name" value="Nuclease_put_TT1808"/>
</dbReference>
<organism evidence="2">
    <name type="scientific">Candidatus Kentrum sp. FW</name>
    <dbReference type="NCBI Taxonomy" id="2126338"/>
    <lineage>
        <taxon>Bacteria</taxon>
        <taxon>Pseudomonadati</taxon>
        <taxon>Pseudomonadota</taxon>
        <taxon>Gammaproteobacteria</taxon>
        <taxon>Candidatus Kentrum</taxon>
    </lineage>
</organism>
<dbReference type="PANTHER" id="PTHR47152:SF4">
    <property type="entry name" value="SLR0445 PROTEIN"/>
    <property type="match status" value="1"/>
</dbReference>
<gene>
    <name evidence="2" type="ORF">BECKFW1821A_GA0114235_102616</name>
</gene>
<keyword evidence="2" id="KW-0540">Nuclease</keyword>
<evidence type="ECO:0000313" key="2">
    <source>
        <dbReference type="EMBL" id="VFJ50194.1"/>
    </source>
</evidence>
<reference evidence="2" key="1">
    <citation type="submission" date="2019-02" db="EMBL/GenBank/DDBJ databases">
        <authorList>
            <person name="Gruber-Vodicka R. H."/>
            <person name="Seah K. B. B."/>
        </authorList>
    </citation>
    <scope>NUCLEOTIDE SEQUENCE</scope>
    <source>
        <strain evidence="2">BECK_BZ15</strain>
    </source>
</reference>
<keyword evidence="2" id="KW-0378">Hydrolase</keyword>
<evidence type="ECO:0000259" key="1">
    <source>
        <dbReference type="Pfam" id="PF05685"/>
    </source>
</evidence>
<accession>A0A450SCM3</accession>
<dbReference type="CDD" id="cd06260">
    <property type="entry name" value="DUF820-like"/>
    <property type="match status" value="1"/>
</dbReference>
<dbReference type="AlphaFoldDB" id="A0A450SCM3"/>
<name>A0A450SCM3_9GAMM</name>
<keyword evidence="2" id="KW-0255">Endonuclease</keyword>
<dbReference type="InterPro" id="IPR008538">
    <property type="entry name" value="Uma2"/>
</dbReference>
<proteinExistence type="predicted"/>
<sequence>MAMQQIYSSGPDLSRIDQRVMLHGINWQDYEALLAMRGDSGGTRVTYLKGEVEFMSPSIDHELFKTRLARLLEAYAEERDIELEGYGSWTVRKEVKERGVEADECYSVGPRKGRPEIPDISIEVVWTGSGIDKLEVYRGLEIPEVWFWKDGALHFHILRHGDYEPAPRSVLLPELDPALLCRFMTGTSQTRAVRAYRQALSA</sequence>
<dbReference type="Pfam" id="PF05685">
    <property type="entry name" value="Uma2"/>
    <property type="match status" value="1"/>
</dbReference>
<dbReference type="GO" id="GO:0004519">
    <property type="term" value="F:endonuclease activity"/>
    <property type="evidence" value="ECO:0007669"/>
    <property type="project" value="UniProtKB-KW"/>
</dbReference>
<protein>
    <submittedName>
        <fullName evidence="2">Restriction endonuclease</fullName>
    </submittedName>
</protein>
<dbReference type="EMBL" id="CAADEW010000026">
    <property type="protein sequence ID" value="VFJ50194.1"/>
    <property type="molecule type" value="Genomic_DNA"/>
</dbReference>
<feature type="domain" description="Putative restriction endonuclease" evidence="1">
    <location>
        <begin position="27"/>
        <end position="168"/>
    </location>
</feature>
<dbReference type="Gene3D" id="3.90.1570.10">
    <property type="entry name" value="tt1808, chain A"/>
    <property type="match status" value="1"/>
</dbReference>